<evidence type="ECO:0000256" key="1">
    <source>
        <dbReference type="SAM" id="MobiDB-lite"/>
    </source>
</evidence>
<keyword evidence="3" id="KW-1185">Reference proteome</keyword>
<evidence type="ECO:0000313" key="2">
    <source>
        <dbReference type="EMBL" id="GAA4008033.1"/>
    </source>
</evidence>
<protein>
    <submittedName>
        <fullName evidence="2">Uncharacterized protein</fullName>
    </submittedName>
</protein>
<feature type="region of interest" description="Disordered" evidence="1">
    <location>
        <begin position="22"/>
        <end position="48"/>
    </location>
</feature>
<name>A0ABP7S8E2_9SPHN</name>
<gene>
    <name evidence="2" type="ORF">GCM10022211_21840</name>
</gene>
<reference evidence="3" key="1">
    <citation type="journal article" date="2019" name="Int. J. Syst. Evol. Microbiol.">
        <title>The Global Catalogue of Microorganisms (GCM) 10K type strain sequencing project: providing services to taxonomists for standard genome sequencing and annotation.</title>
        <authorList>
            <consortium name="The Broad Institute Genomics Platform"/>
            <consortium name="The Broad Institute Genome Sequencing Center for Infectious Disease"/>
            <person name="Wu L."/>
            <person name="Ma J."/>
        </authorList>
    </citation>
    <scope>NUCLEOTIDE SEQUENCE [LARGE SCALE GENOMIC DNA]</scope>
    <source>
        <strain evidence="3">JCM 16603</strain>
    </source>
</reference>
<evidence type="ECO:0000313" key="3">
    <source>
        <dbReference type="Proteomes" id="UP001501310"/>
    </source>
</evidence>
<dbReference type="EMBL" id="BAAAZD010000002">
    <property type="protein sequence ID" value="GAA4008033.1"/>
    <property type="molecule type" value="Genomic_DNA"/>
</dbReference>
<dbReference type="Proteomes" id="UP001501310">
    <property type="component" value="Unassembled WGS sequence"/>
</dbReference>
<organism evidence="2 3">
    <name type="scientific">Sphingomonas humi</name>
    <dbReference type="NCBI Taxonomy" id="335630"/>
    <lineage>
        <taxon>Bacteria</taxon>
        <taxon>Pseudomonadati</taxon>
        <taxon>Pseudomonadota</taxon>
        <taxon>Alphaproteobacteria</taxon>
        <taxon>Sphingomonadales</taxon>
        <taxon>Sphingomonadaceae</taxon>
        <taxon>Sphingomonas</taxon>
    </lineage>
</organism>
<comment type="caution">
    <text evidence="2">The sequence shown here is derived from an EMBL/GenBank/DDBJ whole genome shotgun (WGS) entry which is preliminary data.</text>
</comment>
<accession>A0ABP7S8E2</accession>
<dbReference type="RefSeq" id="WP_344710300.1">
    <property type="nucleotide sequence ID" value="NZ_BAAAZD010000002.1"/>
</dbReference>
<proteinExistence type="predicted"/>
<sequence>MSKKRQMETEIAREKRLAENTEEKIAARKEASDRLDERVRENIREHGA</sequence>